<dbReference type="CDD" id="cd02042">
    <property type="entry name" value="ParAB_family"/>
    <property type="match status" value="1"/>
</dbReference>
<organism evidence="2 3">
    <name type="scientific">Williamsia marianensis</name>
    <dbReference type="NCBI Taxonomy" id="85044"/>
    <lineage>
        <taxon>Bacteria</taxon>
        <taxon>Bacillati</taxon>
        <taxon>Actinomycetota</taxon>
        <taxon>Actinomycetes</taxon>
        <taxon>Mycobacteriales</taxon>
        <taxon>Nocardiaceae</taxon>
        <taxon>Williamsia</taxon>
    </lineage>
</organism>
<name>A0ABU4F053_WILMA</name>
<comment type="caution">
    <text evidence="2">The sequence shown here is derived from an EMBL/GenBank/DDBJ whole genome shotgun (WGS) entry which is preliminary data.</text>
</comment>
<dbReference type="PANTHER" id="PTHR13696:SF52">
    <property type="entry name" value="PARA FAMILY PROTEIN CT_582"/>
    <property type="match status" value="1"/>
</dbReference>
<reference evidence="2 3" key="1">
    <citation type="submission" date="2023-10" db="EMBL/GenBank/DDBJ databases">
        <title>Development of a sustainable strategy for remediation of hydrocarbon-contaminated territories based on the waste exchange concept.</title>
        <authorList>
            <person name="Krivoruchko A."/>
        </authorList>
    </citation>
    <scope>NUCLEOTIDE SEQUENCE [LARGE SCALE GENOMIC DNA]</scope>
    <source>
        <strain evidence="2 3">IEGM 1236</strain>
    </source>
</reference>
<dbReference type="EMBL" id="JAWLUM010000006">
    <property type="protein sequence ID" value="MDV7136876.1"/>
    <property type="molecule type" value="Genomic_DNA"/>
</dbReference>
<gene>
    <name evidence="2" type="ORF">R4198_24565</name>
</gene>
<accession>A0ABU4F053</accession>
<proteinExistence type="predicted"/>
<evidence type="ECO:0000313" key="3">
    <source>
        <dbReference type="Proteomes" id="UP001185792"/>
    </source>
</evidence>
<dbReference type="Gene3D" id="3.40.50.300">
    <property type="entry name" value="P-loop containing nucleotide triphosphate hydrolases"/>
    <property type="match status" value="1"/>
</dbReference>
<dbReference type="SUPFAM" id="SSF52540">
    <property type="entry name" value="P-loop containing nucleoside triphosphate hydrolases"/>
    <property type="match status" value="1"/>
</dbReference>
<dbReference type="Proteomes" id="UP001185792">
    <property type="component" value="Unassembled WGS sequence"/>
</dbReference>
<evidence type="ECO:0000313" key="2">
    <source>
        <dbReference type="EMBL" id="MDV7136876.1"/>
    </source>
</evidence>
<protein>
    <submittedName>
        <fullName evidence="2">ParA family protein</fullName>
    </submittedName>
</protein>
<evidence type="ECO:0000259" key="1">
    <source>
        <dbReference type="Pfam" id="PF13614"/>
    </source>
</evidence>
<dbReference type="Pfam" id="PF13614">
    <property type="entry name" value="AAA_31"/>
    <property type="match status" value="1"/>
</dbReference>
<dbReference type="PANTHER" id="PTHR13696">
    <property type="entry name" value="P-LOOP CONTAINING NUCLEOSIDE TRIPHOSPHATE HYDROLASE"/>
    <property type="match status" value="1"/>
</dbReference>
<dbReference type="InterPro" id="IPR027417">
    <property type="entry name" value="P-loop_NTPase"/>
</dbReference>
<keyword evidence="3" id="KW-1185">Reference proteome</keyword>
<dbReference type="InterPro" id="IPR050678">
    <property type="entry name" value="DNA_Partitioning_ATPase"/>
</dbReference>
<feature type="domain" description="AAA" evidence="1">
    <location>
        <begin position="7"/>
        <end position="184"/>
    </location>
</feature>
<dbReference type="InterPro" id="IPR025669">
    <property type="entry name" value="AAA_dom"/>
</dbReference>
<dbReference type="RefSeq" id="WP_023958835.1">
    <property type="nucleotide sequence ID" value="NZ_JAWLUM010000006.1"/>
</dbReference>
<sequence>MSSNSYILAVAMQKGGVGKTTTANNIAYELHLAGLSVLLIDLDPQANATDGYGVELGDDDGTMYEVLVPDRGLRMPLAEVVQRTENGVDVAPSSDSLYALERTGLGPGGENRLKVAIDALPDPYDAIVIDCPPALGPMTTSAFAAATDVLAVVSPGGPDELKGLTALANNVYDAQELLNPQVDIRHVLLANYNGGSALAKGIRLNLERDWPNEYLGEISRTVRVGEAKDKRVPIAVWSPSCTAALDYRAVAKELLKRLDNARSA</sequence>